<keyword evidence="4" id="KW-1185">Reference proteome</keyword>
<dbReference type="InterPro" id="IPR000551">
    <property type="entry name" value="MerR-type_HTH_dom"/>
</dbReference>
<dbReference type="PRINTS" id="PR00040">
    <property type="entry name" value="HTHMERR"/>
</dbReference>
<evidence type="ECO:0000259" key="2">
    <source>
        <dbReference type="PROSITE" id="PS50937"/>
    </source>
</evidence>
<dbReference type="PROSITE" id="PS00552">
    <property type="entry name" value="HTH_MERR_1"/>
    <property type="match status" value="1"/>
</dbReference>
<dbReference type="KEGG" id="nwl:NWFMUON74_42770"/>
<dbReference type="Pfam" id="PF13411">
    <property type="entry name" value="MerR_1"/>
    <property type="match status" value="1"/>
</dbReference>
<sequence>MDERMWRIGDLARETGVTVRALHHYDRLGLLPPSSRTSGGHRCYAEADVRRLHRIVALRDFGFPLE</sequence>
<feature type="domain" description="HTH merR-type" evidence="2">
    <location>
        <begin position="5"/>
        <end position="66"/>
    </location>
</feature>
<organism evidence="3 4">
    <name type="scientific">Nocardia wallacei</name>
    <dbReference type="NCBI Taxonomy" id="480035"/>
    <lineage>
        <taxon>Bacteria</taxon>
        <taxon>Bacillati</taxon>
        <taxon>Actinomycetota</taxon>
        <taxon>Actinomycetes</taxon>
        <taxon>Mycobacteriales</taxon>
        <taxon>Nocardiaceae</taxon>
        <taxon>Nocardia</taxon>
    </lineage>
</organism>
<dbReference type="GeneID" id="80348751"/>
<dbReference type="InterPro" id="IPR009061">
    <property type="entry name" value="DNA-bd_dom_put_sf"/>
</dbReference>
<accession>A0A7G1KMP3</accession>
<evidence type="ECO:0000313" key="3">
    <source>
        <dbReference type="EMBL" id="BCK56505.1"/>
    </source>
</evidence>
<gene>
    <name evidence="3" type="ORF">NWFMUON74_42770</name>
</gene>
<dbReference type="CDD" id="cd01106">
    <property type="entry name" value="HTH_TipAL-Mta"/>
    <property type="match status" value="1"/>
</dbReference>
<dbReference type="RefSeq" id="WP_232110490.1">
    <property type="nucleotide sequence ID" value="NZ_AP023396.1"/>
</dbReference>
<dbReference type="InterPro" id="IPR047057">
    <property type="entry name" value="MerR_fam"/>
</dbReference>
<dbReference type="SMART" id="SM00422">
    <property type="entry name" value="HTH_MERR"/>
    <property type="match status" value="1"/>
</dbReference>
<dbReference type="PANTHER" id="PTHR30204:SF96">
    <property type="entry name" value="CHROMOSOME-ANCHORING PROTEIN RACA"/>
    <property type="match status" value="1"/>
</dbReference>
<reference evidence="3 4" key="1">
    <citation type="submission" date="2020-08" db="EMBL/GenBank/DDBJ databases">
        <title>Genome Sequencing of Nocardia wallacei strain FMUON74 and assembly.</title>
        <authorList>
            <person name="Toyokawa M."/>
            <person name="Uesaka K."/>
        </authorList>
    </citation>
    <scope>NUCLEOTIDE SEQUENCE [LARGE SCALE GENOMIC DNA]</scope>
    <source>
        <strain evidence="3 4">FMUON74</strain>
    </source>
</reference>
<dbReference type="GO" id="GO:0003700">
    <property type="term" value="F:DNA-binding transcription factor activity"/>
    <property type="evidence" value="ECO:0007669"/>
    <property type="project" value="InterPro"/>
</dbReference>
<dbReference type="Gene3D" id="1.10.1660.10">
    <property type="match status" value="1"/>
</dbReference>
<dbReference type="PANTHER" id="PTHR30204">
    <property type="entry name" value="REDOX-CYCLING DRUG-SENSING TRANSCRIPTIONAL ACTIVATOR SOXR"/>
    <property type="match status" value="1"/>
</dbReference>
<dbReference type="PROSITE" id="PS50937">
    <property type="entry name" value="HTH_MERR_2"/>
    <property type="match status" value="1"/>
</dbReference>
<proteinExistence type="predicted"/>
<keyword evidence="1" id="KW-0238">DNA-binding</keyword>
<evidence type="ECO:0000313" key="4">
    <source>
        <dbReference type="Proteomes" id="UP000516173"/>
    </source>
</evidence>
<dbReference type="SUPFAM" id="SSF46955">
    <property type="entry name" value="Putative DNA-binding domain"/>
    <property type="match status" value="1"/>
</dbReference>
<dbReference type="EMBL" id="AP023396">
    <property type="protein sequence ID" value="BCK56505.1"/>
    <property type="molecule type" value="Genomic_DNA"/>
</dbReference>
<name>A0A7G1KMP3_9NOCA</name>
<protein>
    <recommendedName>
        <fullName evidence="2">HTH merR-type domain-containing protein</fullName>
    </recommendedName>
</protein>
<dbReference type="AlphaFoldDB" id="A0A7G1KMP3"/>
<dbReference type="Proteomes" id="UP000516173">
    <property type="component" value="Chromosome"/>
</dbReference>
<dbReference type="GO" id="GO:0003677">
    <property type="term" value="F:DNA binding"/>
    <property type="evidence" value="ECO:0007669"/>
    <property type="project" value="UniProtKB-KW"/>
</dbReference>
<evidence type="ECO:0000256" key="1">
    <source>
        <dbReference type="ARBA" id="ARBA00023125"/>
    </source>
</evidence>